<dbReference type="AlphaFoldDB" id="A0A3S0GU80"/>
<dbReference type="SUPFAM" id="SSF53795">
    <property type="entry name" value="PEP carboxykinase-like"/>
    <property type="match status" value="1"/>
</dbReference>
<dbReference type="RefSeq" id="WP_126472173.1">
    <property type="nucleotide sequence ID" value="NZ_RXOE01000005.1"/>
</dbReference>
<evidence type="ECO:0008006" key="3">
    <source>
        <dbReference type="Google" id="ProtNLM"/>
    </source>
</evidence>
<organism evidence="1 2">
    <name type="scientific">Variovorax gossypii</name>
    <dbReference type="NCBI Taxonomy" id="1679495"/>
    <lineage>
        <taxon>Bacteria</taxon>
        <taxon>Pseudomonadati</taxon>
        <taxon>Pseudomonadota</taxon>
        <taxon>Betaproteobacteria</taxon>
        <taxon>Burkholderiales</taxon>
        <taxon>Comamonadaceae</taxon>
        <taxon>Variovorax</taxon>
    </lineage>
</organism>
<keyword evidence="2" id="KW-1185">Reference proteome</keyword>
<gene>
    <name evidence="1" type="ORF">EJP69_19650</name>
</gene>
<accession>A0A3S0GU80</accession>
<protein>
    <recommendedName>
        <fullName evidence="3">HprK-related kinase B</fullName>
    </recommendedName>
</protein>
<dbReference type="OrthoDB" id="7041912at2"/>
<reference evidence="1 2" key="1">
    <citation type="submission" date="2018-12" db="EMBL/GenBank/DDBJ databases">
        <title>The genome of Variovorax gossypii DSM 100435.</title>
        <authorList>
            <person name="Gao J."/>
            <person name="Sun J."/>
        </authorList>
    </citation>
    <scope>NUCLEOTIDE SEQUENCE [LARGE SCALE GENOMIC DNA]</scope>
    <source>
        <strain evidence="1 2">DSM 100435</strain>
    </source>
</reference>
<sequence length="349" mass="37822">MTDNLLTNTVFSLRLRAQETSKPLAVRLRTFLAPYLWAGAGDGEADLCVDLHAVDGFLPEWRARCTAPMTIRETYAVGFTLKVLRGALDDGTQLAWDAHTGVGYRYSVARREVAFYGDEATAFIHLIELVRYFGLLVEQAKGTAILHSSAVLDEKTGGVIAIAGVKGAGKTTTMLDLVLGHGHRYFSGDKLLLDVVDGRLRARGWPDYPHIGLGSLRQHPALIERLGGQADAALDPARADSDKILLTPEAFAGAVGRSPVGSGRLERIVLPEVAVDRALSPRALRGEDIDDLLRDPRIFEWPHTFVTSTWHGMPPADQAMQRRVAAPVAAALGTLPWISTPGRSALVHA</sequence>
<comment type="caution">
    <text evidence="1">The sequence shown here is derived from an EMBL/GenBank/DDBJ whole genome shotgun (WGS) entry which is preliminary data.</text>
</comment>
<evidence type="ECO:0000313" key="1">
    <source>
        <dbReference type="EMBL" id="RTQ32917.1"/>
    </source>
</evidence>
<dbReference type="Proteomes" id="UP000267418">
    <property type="component" value="Unassembled WGS sequence"/>
</dbReference>
<dbReference type="InterPro" id="IPR027417">
    <property type="entry name" value="P-loop_NTPase"/>
</dbReference>
<proteinExistence type="predicted"/>
<dbReference type="Gene3D" id="3.40.50.300">
    <property type="entry name" value="P-loop containing nucleotide triphosphate hydrolases"/>
    <property type="match status" value="1"/>
</dbReference>
<evidence type="ECO:0000313" key="2">
    <source>
        <dbReference type="Proteomes" id="UP000267418"/>
    </source>
</evidence>
<name>A0A3S0GU80_9BURK</name>
<dbReference type="EMBL" id="RXOE01000005">
    <property type="protein sequence ID" value="RTQ32917.1"/>
    <property type="molecule type" value="Genomic_DNA"/>
</dbReference>